<dbReference type="Gene3D" id="1.10.1040.20">
    <property type="entry name" value="ProC-like, C-terminal domain"/>
    <property type="match status" value="1"/>
</dbReference>
<dbReference type="Proteomes" id="UP000294814">
    <property type="component" value="Unassembled WGS sequence"/>
</dbReference>
<sequence>MTKVIIIGSGNVAQHLIAAFQNSQNLGAEIELVQVFARQTASVSHLLDLSHITNDLDALAEADLYIIAVSDDAIASISSQLPFKNRLVVHTSGSVPLNALDDNNRKGVFYPLQTFTKNKAVDFRTIPICLESENATDYQLLDKVAKSISDKIFAINSEQRKALHVAAVFVNNFTNHLYQIGQEICQEHQVPFEILNPLIAETAQKIMLLSPSEAQTGPAKRNDTATIEAHEAFLSNENHLKIYKTLTQSIQENGKKL</sequence>
<reference evidence="3 4" key="1">
    <citation type="submission" date="2019-03" db="EMBL/GenBank/DDBJ databases">
        <title>Novel species of Flavobacterium.</title>
        <authorList>
            <person name="Liu Q."/>
            <person name="Xin Y.-H."/>
        </authorList>
    </citation>
    <scope>NUCLEOTIDE SEQUENCE [LARGE SCALE GENOMIC DNA]</scope>
    <source>
        <strain evidence="3 4">LB3P52</strain>
    </source>
</reference>
<feature type="domain" description="Pyrroline-5-carboxylate reductase catalytic N-terminal" evidence="1">
    <location>
        <begin position="3"/>
        <end position="90"/>
    </location>
</feature>
<dbReference type="AlphaFoldDB" id="A0A4R5F864"/>
<dbReference type="InterPro" id="IPR018931">
    <property type="entry name" value="DUF2520"/>
</dbReference>
<dbReference type="EMBL" id="SMLG01000005">
    <property type="protein sequence ID" value="TDE44456.1"/>
    <property type="molecule type" value="Genomic_DNA"/>
</dbReference>
<dbReference type="InterPro" id="IPR037108">
    <property type="entry name" value="TM1727-like_C_sf"/>
</dbReference>
<dbReference type="InterPro" id="IPR008927">
    <property type="entry name" value="6-PGluconate_DH-like_C_sf"/>
</dbReference>
<gene>
    <name evidence="3" type="ORF">E0I26_08805</name>
</gene>
<dbReference type="RefSeq" id="WP_131916117.1">
    <property type="nucleotide sequence ID" value="NZ_SMLG01000005.1"/>
</dbReference>
<dbReference type="OrthoDB" id="9810755at2"/>
<dbReference type="InterPro" id="IPR028939">
    <property type="entry name" value="P5C_Rdtase_cat_N"/>
</dbReference>
<dbReference type="Pfam" id="PF03807">
    <property type="entry name" value="F420_oxidored"/>
    <property type="match status" value="1"/>
</dbReference>
<keyword evidence="4" id="KW-1185">Reference proteome</keyword>
<dbReference type="Gene3D" id="3.40.50.720">
    <property type="entry name" value="NAD(P)-binding Rossmann-like Domain"/>
    <property type="match status" value="1"/>
</dbReference>
<accession>A0A4R5F864</accession>
<proteinExistence type="predicted"/>
<dbReference type="PANTHER" id="PTHR40459">
    <property type="entry name" value="CONSERVED HYPOTHETICAL ALANINE AND LEUCINE RICH PROTEIN"/>
    <property type="match status" value="1"/>
</dbReference>
<evidence type="ECO:0000313" key="4">
    <source>
        <dbReference type="Proteomes" id="UP000294814"/>
    </source>
</evidence>
<dbReference type="SUPFAM" id="SSF48179">
    <property type="entry name" value="6-phosphogluconate dehydrogenase C-terminal domain-like"/>
    <property type="match status" value="1"/>
</dbReference>
<organism evidence="3 4">
    <name type="scientific">Flavobacterium rhamnosiphilum</name>
    <dbReference type="NCBI Taxonomy" id="2541724"/>
    <lineage>
        <taxon>Bacteria</taxon>
        <taxon>Pseudomonadati</taxon>
        <taxon>Bacteroidota</taxon>
        <taxon>Flavobacteriia</taxon>
        <taxon>Flavobacteriales</taxon>
        <taxon>Flavobacteriaceae</taxon>
        <taxon>Flavobacterium</taxon>
    </lineage>
</organism>
<dbReference type="Pfam" id="PF10728">
    <property type="entry name" value="DUF2520"/>
    <property type="match status" value="1"/>
</dbReference>
<feature type="domain" description="DUF2520" evidence="2">
    <location>
        <begin position="126"/>
        <end position="250"/>
    </location>
</feature>
<evidence type="ECO:0000259" key="2">
    <source>
        <dbReference type="Pfam" id="PF10728"/>
    </source>
</evidence>
<dbReference type="InterPro" id="IPR036291">
    <property type="entry name" value="NAD(P)-bd_dom_sf"/>
</dbReference>
<dbReference type="SUPFAM" id="SSF51735">
    <property type="entry name" value="NAD(P)-binding Rossmann-fold domains"/>
    <property type="match status" value="1"/>
</dbReference>
<protein>
    <submittedName>
        <fullName evidence="3">DUF2520 domain-containing protein</fullName>
    </submittedName>
</protein>
<dbReference type="PANTHER" id="PTHR40459:SF1">
    <property type="entry name" value="CONSERVED HYPOTHETICAL ALANINE AND LEUCINE RICH PROTEIN"/>
    <property type="match status" value="1"/>
</dbReference>
<comment type="caution">
    <text evidence="3">The sequence shown here is derived from an EMBL/GenBank/DDBJ whole genome shotgun (WGS) entry which is preliminary data.</text>
</comment>
<evidence type="ECO:0000313" key="3">
    <source>
        <dbReference type="EMBL" id="TDE44456.1"/>
    </source>
</evidence>
<evidence type="ECO:0000259" key="1">
    <source>
        <dbReference type="Pfam" id="PF03807"/>
    </source>
</evidence>
<name>A0A4R5F864_9FLAO</name>